<comment type="caution">
    <text evidence="3">The sequence shown here is derived from an EMBL/GenBank/DDBJ whole genome shotgun (WGS) entry which is preliminary data.</text>
</comment>
<evidence type="ECO:0000313" key="3">
    <source>
        <dbReference type="EMBL" id="PSS36973.1"/>
    </source>
</evidence>
<dbReference type="PANTHER" id="PTHR34826">
    <property type="entry name" value="UPF0590 PROTEIN C409.17C"/>
    <property type="match status" value="1"/>
</dbReference>
<evidence type="ECO:0000259" key="2">
    <source>
        <dbReference type="Pfam" id="PF08588"/>
    </source>
</evidence>
<dbReference type="Proteomes" id="UP000186601">
    <property type="component" value="Unassembled WGS sequence"/>
</dbReference>
<dbReference type="InterPro" id="IPR013897">
    <property type="entry name" value="Duc1"/>
</dbReference>
<dbReference type="STRING" id="98765.A0A2R6S3Z1"/>
<dbReference type="PANTHER" id="PTHR34826:SF2">
    <property type="entry name" value="UPF0590 PROTEIN C409.17C"/>
    <property type="match status" value="1"/>
</dbReference>
<dbReference type="EMBL" id="MLYV02000089">
    <property type="protein sequence ID" value="PSS36973.1"/>
    <property type="molecule type" value="Genomic_DNA"/>
</dbReference>
<sequence>MPRLRILAGPSLTEMTPIEANSDVPLAVQSDAFEGQVAVYIKDFVGESGKPTRSSYFEHHKRKGITWSIQIQGRFLQTHCADDILFGNVFDRPLKLPWGFGAALKFMKYVDPTLEENFTSRSRPWAFSPFVSTMPHIHHSRLDETHQRQHFPEPHRPIADDMSHLRTRTPTGSPSRAPHKDRKQRKAYFRGAAERKEVMFGPNDLITADFCHHYLDFGDDSIILRLPCGISIDLLRYWDGQPVRFVCCKRARKGERTDGAPWGKVFFCVAIEDADAQVAEKVY</sequence>
<dbReference type="Pfam" id="PF08588">
    <property type="entry name" value="Duc1"/>
    <property type="match status" value="1"/>
</dbReference>
<protein>
    <recommendedName>
        <fullName evidence="2">Domain of unknown function at the cortex 1 domain-containing protein</fullName>
    </recommendedName>
</protein>
<feature type="region of interest" description="Disordered" evidence="1">
    <location>
        <begin position="147"/>
        <end position="186"/>
    </location>
</feature>
<reference evidence="3 4" key="1">
    <citation type="submission" date="2018-02" db="EMBL/GenBank/DDBJ databases">
        <title>Genome sequence of the basidiomycete white-rot fungus Phlebia centrifuga.</title>
        <authorList>
            <person name="Granchi Z."/>
            <person name="Peng M."/>
            <person name="de Vries R.P."/>
            <person name="Hilden K."/>
            <person name="Makela M.R."/>
            <person name="Grigoriev I."/>
            <person name="Riley R."/>
        </authorList>
    </citation>
    <scope>NUCLEOTIDE SEQUENCE [LARGE SCALE GENOMIC DNA]</scope>
    <source>
        <strain evidence="3 4">FBCC195</strain>
    </source>
</reference>
<keyword evidence="4" id="KW-1185">Reference proteome</keyword>
<organism evidence="3 4">
    <name type="scientific">Hermanssonia centrifuga</name>
    <dbReference type="NCBI Taxonomy" id="98765"/>
    <lineage>
        <taxon>Eukaryota</taxon>
        <taxon>Fungi</taxon>
        <taxon>Dikarya</taxon>
        <taxon>Basidiomycota</taxon>
        <taxon>Agaricomycotina</taxon>
        <taxon>Agaricomycetes</taxon>
        <taxon>Polyporales</taxon>
        <taxon>Meruliaceae</taxon>
        <taxon>Hermanssonia</taxon>
    </lineage>
</organism>
<feature type="domain" description="Domain of unknown function at the cortex 1" evidence="2">
    <location>
        <begin position="3"/>
        <end position="271"/>
    </location>
</feature>
<accession>A0A2R6S3Z1</accession>
<gene>
    <name evidence="3" type="ORF">PHLCEN_2v1189</name>
</gene>
<name>A0A2R6S3Z1_9APHY</name>
<feature type="compositionally biased region" description="Basic residues" evidence="1">
    <location>
        <begin position="177"/>
        <end position="186"/>
    </location>
</feature>
<feature type="compositionally biased region" description="Basic and acidic residues" evidence="1">
    <location>
        <begin position="147"/>
        <end position="164"/>
    </location>
</feature>
<dbReference type="AlphaFoldDB" id="A0A2R6S3Z1"/>
<proteinExistence type="predicted"/>
<dbReference type="OrthoDB" id="2119945at2759"/>
<evidence type="ECO:0000256" key="1">
    <source>
        <dbReference type="SAM" id="MobiDB-lite"/>
    </source>
</evidence>
<evidence type="ECO:0000313" key="4">
    <source>
        <dbReference type="Proteomes" id="UP000186601"/>
    </source>
</evidence>